<proteinExistence type="predicted"/>
<dbReference type="SUPFAM" id="SSF55874">
    <property type="entry name" value="ATPase domain of HSP90 chaperone/DNA topoisomerase II/histidine kinase"/>
    <property type="match status" value="1"/>
</dbReference>
<dbReference type="GO" id="GO:0000155">
    <property type="term" value="F:phosphorelay sensor kinase activity"/>
    <property type="evidence" value="ECO:0007669"/>
    <property type="project" value="InterPro"/>
</dbReference>
<dbReference type="GO" id="GO:0005886">
    <property type="term" value="C:plasma membrane"/>
    <property type="evidence" value="ECO:0007669"/>
    <property type="project" value="TreeGrafter"/>
</dbReference>
<dbReference type="PROSITE" id="PS50109">
    <property type="entry name" value="HIS_KIN"/>
    <property type="match status" value="1"/>
</dbReference>
<dbReference type="EMBL" id="CADIJX010000003">
    <property type="protein sequence ID" value="CAB3657036.1"/>
    <property type="molecule type" value="Genomic_DNA"/>
</dbReference>
<dbReference type="PANTHER" id="PTHR43047:SF9">
    <property type="entry name" value="HISTIDINE KINASE"/>
    <property type="match status" value="1"/>
</dbReference>
<dbReference type="InterPro" id="IPR036097">
    <property type="entry name" value="HisK_dim/P_sf"/>
</dbReference>
<feature type="transmembrane region" description="Helical" evidence="7">
    <location>
        <begin position="117"/>
        <end position="138"/>
    </location>
</feature>
<evidence type="ECO:0000256" key="1">
    <source>
        <dbReference type="ARBA" id="ARBA00000085"/>
    </source>
</evidence>
<keyword evidence="5" id="KW-0418">Kinase</keyword>
<dbReference type="Pfam" id="PF00512">
    <property type="entry name" value="HisKA"/>
    <property type="match status" value="1"/>
</dbReference>
<dbReference type="InterPro" id="IPR003661">
    <property type="entry name" value="HisK_dim/P_dom"/>
</dbReference>
<dbReference type="PRINTS" id="PR00344">
    <property type="entry name" value="BCTRLSENSOR"/>
</dbReference>
<reference evidence="10 11" key="1">
    <citation type="submission" date="2020-04" db="EMBL/GenBank/DDBJ databases">
        <authorList>
            <person name="De Canck E."/>
        </authorList>
    </citation>
    <scope>NUCLEOTIDE SEQUENCE [LARGE SCALE GENOMIC DNA]</scope>
    <source>
        <strain evidence="10 11">LMG 3431</strain>
    </source>
</reference>
<evidence type="ECO:0000259" key="9">
    <source>
        <dbReference type="PROSITE" id="PS50110"/>
    </source>
</evidence>
<dbReference type="SUPFAM" id="SSF52172">
    <property type="entry name" value="CheY-like"/>
    <property type="match status" value="1"/>
</dbReference>
<dbReference type="InterPro" id="IPR011006">
    <property type="entry name" value="CheY-like_superfamily"/>
</dbReference>
<dbReference type="CDD" id="cd00082">
    <property type="entry name" value="HisKA"/>
    <property type="match status" value="1"/>
</dbReference>
<feature type="transmembrane region" description="Helical" evidence="7">
    <location>
        <begin position="41"/>
        <end position="63"/>
    </location>
</feature>
<evidence type="ECO:0000256" key="7">
    <source>
        <dbReference type="SAM" id="Phobius"/>
    </source>
</evidence>
<protein>
    <recommendedName>
        <fullName evidence="2">histidine kinase</fullName>
        <ecNumber evidence="2">2.7.13.3</ecNumber>
    </recommendedName>
</protein>
<dbReference type="EC" id="2.7.13.3" evidence="2"/>
<evidence type="ECO:0000313" key="10">
    <source>
        <dbReference type="EMBL" id="CAB3657036.1"/>
    </source>
</evidence>
<keyword evidence="4 10" id="KW-0808">Transferase</keyword>
<dbReference type="Proteomes" id="UP000494108">
    <property type="component" value="Unassembled WGS sequence"/>
</dbReference>
<evidence type="ECO:0000256" key="2">
    <source>
        <dbReference type="ARBA" id="ARBA00012438"/>
    </source>
</evidence>
<name>A0A6S6Z4E4_9BURK</name>
<dbReference type="Gene3D" id="1.10.287.130">
    <property type="match status" value="1"/>
</dbReference>
<evidence type="ECO:0000313" key="11">
    <source>
        <dbReference type="Proteomes" id="UP000494108"/>
    </source>
</evidence>
<dbReference type="AlphaFoldDB" id="A0A6S6Z4E4"/>
<dbReference type="InterPro" id="IPR005467">
    <property type="entry name" value="His_kinase_dom"/>
</dbReference>
<dbReference type="Pfam" id="PF02518">
    <property type="entry name" value="HATPase_c"/>
    <property type="match status" value="1"/>
</dbReference>
<evidence type="ECO:0000259" key="8">
    <source>
        <dbReference type="PROSITE" id="PS50109"/>
    </source>
</evidence>
<feature type="modified residue" description="4-aspartylphosphate" evidence="6">
    <location>
        <position position="467"/>
    </location>
</feature>
<keyword evidence="11" id="KW-1185">Reference proteome</keyword>
<evidence type="ECO:0000256" key="4">
    <source>
        <dbReference type="ARBA" id="ARBA00022679"/>
    </source>
</evidence>
<dbReference type="SUPFAM" id="SSF47384">
    <property type="entry name" value="Homodimeric domain of signal transducing histidine kinase"/>
    <property type="match status" value="1"/>
</dbReference>
<keyword evidence="7" id="KW-1133">Transmembrane helix</keyword>
<dbReference type="SMART" id="SM00388">
    <property type="entry name" value="HisKA"/>
    <property type="match status" value="1"/>
</dbReference>
<feature type="transmembrane region" description="Helical" evidence="7">
    <location>
        <begin position="15"/>
        <end position="34"/>
    </location>
</feature>
<dbReference type="InterPro" id="IPR001789">
    <property type="entry name" value="Sig_transdc_resp-reg_receiver"/>
</dbReference>
<feature type="transmembrane region" description="Helical" evidence="7">
    <location>
        <begin position="83"/>
        <end position="105"/>
    </location>
</feature>
<evidence type="ECO:0000256" key="5">
    <source>
        <dbReference type="ARBA" id="ARBA00022777"/>
    </source>
</evidence>
<sequence>MAEQVKDTERAQATVRLLSALLVTVYAPALAWAGQLPMERAALLAAHGMAFLIISLLLRWAIIRWPGNYPARRVFAMVNDYSALGFHLALGGRALLPVYAVVLWMTVGYGVRYGSRYLVAATALALLDLAVVAYLTPYWHEQPYVTVTLILAALIVPAYTHFLLRSNEKSYAREREATLAKTRFLAQASHDLRQPIHSIALFADCLRDENLNGHQRHLVDSIDRSLNSVSHLFRSILDSYTLDSGKLEPKPQAVRMREVLETVVRDFREVASPWAEVPVRVNAGDYRVRTDPNLLSTVVQNLLSNAVKYGGGREVLIAVRRRGTTLSLQVHDRGRGIPEAHLGMVFEEFYRVRLQRDKDIEGLGLGLSIVKRLCTLLGLRVSIRSRSGQGTTVTVDGFPLLEDAPPEETRRTAAGASRLNGLRVLLIEDDENVLMATAMLLERWGCVVEQASALPEAPPDCDVVISDYDLNAEMTGAECIVRVRSLLGANVPAMLLTGHDTKAIREAVDDPALPILAKPIRAAELRSLLTTLALAAEPRNRVPEPVPGA</sequence>
<comment type="catalytic activity">
    <reaction evidence="1">
        <text>ATP + protein L-histidine = ADP + protein N-phospho-L-histidine.</text>
        <dbReference type="EC" id="2.7.13.3"/>
    </reaction>
</comment>
<dbReference type="GO" id="GO:0009927">
    <property type="term" value="F:histidine phosphotransfer kinase activity"/>
    <property type="evidence" value="ECO:0007669"/>
    <property type="project" value="TreeGrafter"/>
</dbReference>
<dbReference type="CDD" id="cd00156">
    <property type="entry name" value="REC"/>
    <property type="match status" value="1"/>
</dbReference>
<dbReference type="InterPro" id="IPR036890">
    <property type="entry name" value="HATPase_C_sf"/>
</dbReference>
<feature type="transmembrane region" description="Helical" evidence="7">
    <location>
        <begin position="144"/>
        <end position="164"/>
    </location>
</feature>
<feature type="domain" description="Histidine kinase" evidence="8">
    <location>
        <begin position="187"/>
        <end position="395"/>
    </location>
</feature>
<dbReference type="CDD" id="cd00075">
    <property type="entry name" value="HATPase"/>
    <property type="match status" value="1"/>
</dbReference>
<organism evidence="10 11">
    <name type="scientific">Achromobacter pestifer</name>
    <dbReference type="NCBI Taxonomy" id="1353889"/>
    <lineage>
        <taxon>Bacteria</taxon>
        <taxon>Pseudomonadati</taxon>
        <taxon>Pseudomonadota</taxon>
        <taxon>Betaproteobacteria</taxon>
        <taxon>Burkholderiales</taxon>
        <taxon>Alcaligenaceae</taxon>
        <taxon>Achromobacter</taxon>
    </lineage>
</organism>
<accession>A0A6S6Z4E4</accession>
<dbReference type="Pfam" id="PF00072">
    <property type="entry name" value="Response_reg"/>
    <property type="match status" value="1"/>
</dbReference>
<dbReference type="Gene3D" id="3.30.565.10">
    <property type="entry name" value="Histidine kinase-like ATPase, C-terminal domain"/>
    <property type="match status" value="1"/>
</dbReference>
<dbReference type="InterPro" id="IPR003594">
    <property type="entry name" value="HATPase_dom"/>
</dbReference>
<dbReference type="SMART" id="SM00448">
    <property type="entry name" value="REC"/>
    <property type="match status" value="1"/>
</dbReference>
<evidence type="ECO:0000256" key="3">
    <source>
        <dbReference type="ARBA" id="ARBA00022553"/>
    </source>
</evidence>
<dbReference type="Gene3D" id="3.40.50.2300">
    <property type="match status" value="1"/>
</dbReference>
<evidence type="ECO:0000256" key="6">
    <source>
        <dbReference type="PROSITE-ProRule" id="PRU00169"/>
    </source>
</evidence>
<dbReference type="SMART" id="SM00387">
    <property type="entry name" value="HATPase_c"/>
    <property type="match status" value="1"/>
</dbReference>
<feature type="domain" description="Response regulatory" evidence="9">
    <location>
        <begin position="423"/>
        <end position="533"/>
    </location>
</feature>
<keyword evidence="3 6" id="KW-0597">Phosphoprotein</keyword>
<keyword evidence="7" id="KW-0472">Membrane</keyword>
<gene>
    <name evidence="10" type="primary">rpfC</name>
    <name evidence="10" type="ORF">LMG3431_03160</name>
</gene>
<dbReference type="RefSeq" id="WP_175175417.1">
    <property type="nucleotide sequence ID" value="NZ_CADIJX010000003.1"/>
</dbReference>
<dbReference type="InterPro" id="IPR004358">
    <property type="entry name" value="Sig_transdc_His_kin-like_C"/>
</dbReference>
<keyword evidence="7" id="KW-0812">Transmembrane</keyword>
<dbReference type="PANTHER" id="PTHR43047">
    <property type="entry name" value="TWO-COMPONENT HISTIDINE PROTEIN KINASE"/>
    <property type="match status" value="1"/>
</dbReference>
<dbReference type="PROSITE" id="PS50110">
    <property type="entry name" value="RESPONSE_REGULATORY"/>
    <property type="match status" value="1"/>
</dbReference>